<sequence length="316" mass="36552">MADYLYLKSATRMSQSYSYGLKVGFPPGTIGSEILPIVSPPSTGRTRIKPWYNKPRKNWIQEFSSDEVLKETCATGNQYWLTCAFRWMHFLQQQKIFNDVQNTRNPEFKAALQQAIPNIDLFRLEYVLNYCHFRRVSQVESDELFIIPDPFGLCPRVCGERSRTFKESDEDIKKRSGLSRLETRAVQCEFTDDFPNVLTSKCRPDPGVGLHTIISYSCRCPASDRYKWMEGPKVCSLHPDWRASGYFAEAPVNLTKQAANWRFEPPSYYENLQCDREGTLDIGYICVDENGQLIKGFMSPHCRKAEYCICKSMYYG</sequence>
<reference evidence="1 2" key="1">
    <citation type="submission" date="2019-07" db="EMBL/GenBank/DDBJ databases">
        <authorList>
            <person name="Jastrzebski P J."/>
            <person name="Paukszto L."/>
            <person name="Jastrzebski P J."/>
        </authorList>
    </citation>
    <scope>NUCLEOTIDE SEQUENCE [LARGE SCALE GENOMIC DNA]</scope>
    <source>
        <strain evidence="1 2">WMS-il1</strain>
    </source>
</reference>
<dbReference type="AlphaFoldDB" id="A0A564YFG8"/>
<organism evidence="1 2">
    <name type="scientific">Hymenolepis diminuta</name>
    <name type="common">Rat tapeworm</name>
    <dbReference type="NCBI Taxonomy" id="6216"/>
    <lineage>
        <taxon>Eukaryota</taxon>
        <taxon>Metazoa</taxon>
        <taxon>Spiralia</taxon>
        <taxon>Lophotrochozoa</taxon>
        <taxon>Platyhelminthes</taxon>
        <taxon>Cestoda</taxon>
        <taxon>Eucestoda</taxon>
        <taxon>Cyclophyllidea</taxon>
        <taxon>Hymenolepididae</taxon>
        <taxon>Hymenolepis</taxon>
    </lineage>
</organism>
<dbReference type="Proteomes" id="UP000321570">
    <property type="component" value="Unassembled WGS sequence"/>
</dbReference>
<accession>A0A564YFG8</accession>
<evidence type="ECO:0000313" key="2">
    <source>
        <dbReference type="Proteomes" id="UP000321570"/>
    </source>
</evidence>
<dbReference type="EMBL" id="CABIJS010000199">
    <property type="protein sequence ID" value="VUZ45980.1"/>
    <property type="molecule type" value="Genomic_DNA"/>
</dbReference>
<protein>
    <submittedName>
        <fullName evidence="1">Uncharacterized protein</fullName>
    </submittedName>
</protein>
<name>A0A564YFG8_HYMDI</name>
<feature type="non-terminal residue" evidence="1">
    <location>
        <position position="316"/>
    </location>
</feature>
<keyword evidence="2" id="KW-1185">Reference proteome</keyword>
<evidence type="ECO:0000313" key="1">
    <source>
        <dbReference type="EMBL" id="VUZ45980.1"/>
    </source>
</evidence>
<proteinExistence type="predicted"/>
<gene>
    <name evidence="1" type="ORF">WMSIL1_LOCUS5825</name>
</gene>